<reference evidence="6 7" key="1">
    <citation type="journal article" date="2019" name="Int. J. Syst. Evol. Microbiol.">
        <title>The Global Catalogue of Microorganisms (GCM) 10K type strain sequencing project: providing services to taxonomists for standard genome sequencing and annotation.</title>
        <authorList>
            <consortium name="The Broad Institute Genomics Platform"/>
            <consortium name="The Broad Institute Genome Sequencing Center for Infectious Disease"/>
            <person name="Wu L."/>
            <person name="Ma J."/>
        </authorList>
    </citation>
    <scope>NUCLEOTIDE SEQUENCE [LARGE SCALE GENOMIC DNA]</scope>
    <source>
        <strain evidence="6 7">CGMCC 1.12125</strain>
    </source>
</reference>
<feature type="compositionally biased region" description="Gly residues" evidence="4">
    <location>
        <begin position="1"/>
        <end position="20"/>
    </location>
</feature>
<organism evidence="6 7">
    <name type="scientific">Halorientalis brevis</name>
    <dbReference type="NCBI Taxonomy" id="1126241"/>
    <lineage>
        <taxon>Archaea</taxon>
        <taxon>Methanobacteriati</taxon>
        <taxon>Methanobacteriota</taxon>
        <taxon>Stenosarchaea group</taxon>
        <taxon>Halobacteria</taxon>
        <taxon>Halobacteriales</taxon>
        <taxon>Haloarculaceae</taxon>
        <taxon>Halorientalis</taxon>
    </lineage>
</organism>
<gene>
    <name evidence="6" type="ORF">ACFR9U_20770</name>
</gene>
<evidence type="ECO:0000313" key="7">
    <source>
        <dbReference type="Proteomes" id="UP001597119"/>
    </source>
</evidence>
<dbReference type="Pfam" id="PF00496">
    <property type="entry name" value="SBP_bac_5"/>
    <property type="match status" value="1"/>
</dbReference>
<dbReference type="EMBL" id="JBHUDJ010000015">
    <property type="protein sequence ID" value="MFD1589416.1"/>
    <property type="molecule type" value="Genomic_DNA"/>
</dbReference>
<dbReference type="SUPFAM" id="SSF53850">
    <property type="entry name" value="Periplasmic binding protein-like II"/>
    <property type="match status" value="1"/>
</dbReference>
<keyword evidence="3" id="KW-0732">Signal</keyword>
<keyword evidence="7" id="KW-1185">Reference proteome</keyword>
<evidence type="ECO:0000256" key="2">
    <source>
        <dbReference type="ARBA" id="ARBA00022448"/>
    </source>
</evidence>
<sequence>MAGCNFGGGQSGTGSTGGAPSGTRAVRGEWVEGAATDAESLLWIQVADAASAARVGTALDGAYAVTTDEEVFPLWLALATDDERVYECRVRDGLRWSDPYGEMTAEDWVYMIQNVFQAPDNWAGYTDQGSWQRNGEFIPVVKTGRRTFEIRLPDPDPAFPMRPILWGSFCLPKGLLERYVSDKDVEGLKRDREIQTLAYSGNLGPYTFERWNRESEFVATRNPDYYMHEAADVPETWRDAPYFQRYVFKVIPEESIRLSALQTTEITSTSIPPAKVTQYESLPSVQVQQAPQPFNLLLIYNQRANGWRPFRRRAVRRALSYVVNKEAIVDSILRGHAQVAHTFQPQWSDWYDDSQVEETGVGEQYDPQTARSRLADALPDRFGYDGGDLVGPTGQQVSLTLVYPVGTETTKTTVEYVAQAYGKVGIDVALEGVQFNTLLRKYAQNSYRGSGSPPWQTGPFNAGPRNAATSQEPWDMLYGIAFNTYPRTPTATRGFWERRGDTNFFGYYPEADLASLFDTAGTTTDDAVRQEALTEAFGVLSRDQPCNFVNFEESITGYQDEIAGFGPTDFGYGWDATTWYAAG</sequence>
<dbReference type="GO" id="GO:0042597">
    <property type="term" value="C:periplasmic space"/>
    <property type="evidence" value="ECO:0007669"/>
    <property type="project" value="UniProtKB-ARBA"/>
</dbReference>
<evidence type="ECO:0000313" key="6">
    <source>
        <dbReference type="EMBL" id="MFD1589416.1"/>
    </source>
</evidence>
<evidence type="ECO:0000256" key="4">
    <source>
        <dbReference type="SAM" id="MobiDB-lite"/>
    </source>
</evidence>
<dbReference type="Gene3D" id="3.40.190.10">
    <property type="entry name" value="Periplasmic binding protein-like II"/>
    <property type="match status" value="1"/>
</dbReference>
<dbReference type="PANTHER" id="PTHR30290">
    <property type="entry name" value="PERIPLASMIC BINDING COMPONENT OF ABC TRANSPORTER"/>
    <property type="match status" value="1"/>
</dbReference>
<evidence type="ECO:0000259" key="5">
    <source>
        <dbReference type="Pfam" id="PF00496"/>
    </source>
</evidence>
<feature type="domain" description="Solute-binding protein family 5" evidence="5">
    <location>
        <begin position="80"/>
        <end position="446"/>
    </location>
</feature>
<dbReference type="Gene3D" id="3.10.105.10">
    <property type="entry name" value="Dipeptide-binding Protein, Domain 3"/>
    <property type="match status" value="1"/>
</dbReference>
<dbReference type="PIRSF" id="PIRSF002741">
    <property type="entry name" value="MppA"/>
    <property type="match status" value="1"/>
</dbReference>
<dbReference type="Proteomes" id="UP001597119">
    <property type="component" value="Unassembled WGS sequence"/>
</dbReference>
<comment type="caution">
    <text evidence="6">The sequence shown here is derived from an EMBL/GenBank/DDBJ whole genome shotgun (WGS) entry which is preliminary data.</text>
</comment>
<evidence type="ECO:0000256" key="1">
    <source>
        <dbReference type="ARBA" id="ARBA00005695"/>
    </source>
</evidence>
<feature type="region of interest" description="Disordered" evidence="4">
    <location>
        <begin position="1"/>
        <end position="24"/>
    </location>
</feature>
<accession>A0ABD6CH81</accession>
<name>A0ABD6CH81_9EURY</name>
<dbReference type="AlphaFoldDB" id="A0ABD6CH81"/>
<dbReference type="InterPro" id="IPR039424">
    <property type="entry name" value="SBP_5"/>
</dbReference>
<proteinExistence type="inferred from homology"/>
<dbReference type="PANTHER" id="PTHR30290:SF9">
    <property type="entry name" value="OLIGOPEPTIDE-BINDING PROTEIN APPA"/>
    <property type="match status" value="1"/>
</dbReference>
<keyword evidence="2" id="KW-0813">Transport</keyword>
<comment type="similarity">
    <text evidence="1">Belongs to the bacterial solute-binding protein 5 family.</text>
</comment>
<evidence type="ECO:0000256" key="3">
    <source>
        <dbReference type="ARBA" id="ARBA00022729"/>
    </source>
</evidence>
<protein>
    <submittedName>
        <fullName evidence="6">ABC transporter substrate-binding protein</fullName>
    </submittedName>
</protein>
<dbReference type="InterPro" id="IPR000914">
    <property type="entry name" value="SBP_5_dom"/>
</dbReference>
<dbReference type="InterPro" id="IPR030678">
    <property type="entry name" value="Peptide/Ni-bd"/>
</dbReference>
<dbReference type="CDD" id="cd00995">
    <property type="entry name" value="PBP2_NikA_DppA_OppA_like"/>
    <property type="match status" value="1"/>
</dbReference>
<dbReference type="Gene3D" id="3.90.76.10">
    <property type="entry name" value="Dipeptide-binding Protein, Domain 1"/>
    <property type="match status" value="1"/>
</dbReference>